<evidence type="ECO:0008006" key="3">
    <source>
        <dbReference type="Google" id="ProtNLM"/>
    </source>
</evidence>
<name>A0A5R8K935_9BACT</name>
<sequence>MSKKSLLSSAESYVATQGLELTGSLGNGLDGNIWKVRSKKKRISWALKIHAEWRGYRCERDCYQKLLEHQVSEIEGFHVRVMVRTDDQWLAIEMSIVERPFILDFAQAFLDIEPEFPEEVWQERLETWSENYGEHWPRVQRALYELEGIGIYYLDVHHQNVSVAVAD</sequence>
<dbReference type="EMBL" id="VAUV01000019">
    <property type="protein sequence ID" value="TLD68818.1"/>
    <property type="molecule type" value="Genomic_DNA"/>
</dbReference>
<dbReference type="Proteomes" id="UP000306196">
    <property type="component" value="Unassembled WGS sequence"/>
</dbReference>
<evidence type="ECO:0000313" key="1">
    <source>
        <dbReference type="EMBL" id="TLD68818.1"/>
    </source>
</evidence>
<protein>
    <recommendedName>
        <fullName evidence="3">Aminoglycoside phosphotransferase domain-containing protein</fullName>
    </recommendedName>
</protein>
<keyword evidence="2" id="KW-1185">Reference proteome</keyword>
<comment type="caution">
    <text evidence="1">The sequence shown here is derived from an EMBL/GenBank/DDBJ whole genome shotgun (WGS) entry which is preliminary data.</text>
</comment>
<accession>A0A5R8K935</accession>
<dbReference type="RefSeq" id="WP_138088279.1">
    <property type="nucleotide sequence ID" value="NZ_VAUV01000019.1"/>
</dbReference>
<reference evidence="1 2" key="1">
    <citation type="submission" date="2019-05" db="EMBL/GenBank/DDBJ databases">
        <title>Verrucobacter flavum gen. nov., sp. nov. a new member of the family Verrucomicrobiaceae.</title>
        <authorList>
            <person name="Szuroczki S."/>
            <person name="Abbaszade G."/>
            <person name="Szabo A."/>
            <person name="Felfoldi T."/>
            <person name="Schumann P."/>
            <person name="Boka K."/>
            <person name="Keki Z."/>
            <person name="Toumi M."/>
            <person name="Toth E."/>
        </authorList>
    </citation>
    <scope>NUCLEOTIDE SEQUENCE [LARGE SCALE GENOMIC DNA]</scope>
    <source>
        <strain evidence="1 2">MG-N-17</strain>
    </source>
</reference>
<dbReference type="AlphaFoldDB" id="A0A5R8K935"/>
<gene>
    <name evidence="1" type="ORF">FEM03_21025</name>
</gene>
<evidence type="ECO:0000313" key="2">
    <source>
        <dbReference type="Proteomes" id="UP000306196"/>
    </source>
</evidence>
<dbReference type="OrthoDB" id="197334at2"/>
<organism evidence="1 2">
    <name type="scientific">Phragmitibacter flavus</name>
    <dbReference type="NCBI Taxonomy" id="2576071"/>
    <lineage>
        <taxon>Bacteria</taxon>
        <taxon>Pseudomonadati</taxon>
        <taxon>Verrucomicrobiota</taxon>
        <taxon>Verrucomicrobiia</taxon>
        <taxon>Verrucomicrobiales</taxon>
        <taxon>Verrucomicrobiaceae</taxon>
        <taxon>Phragmitibacter</taxon>
    </lineage>
</organism>
<proteinExistence type="predicted"/>